<comment type="caution">
    <text evidence="1">The sequence shown here is derived from an EMBL/GenBank/DDBJ whole genome shotgun (WGS) entry which is preliminary data.</text>
</comment>
<proteinExistence type="predicted"/>
<name>A0A8J4T215_9TREM</name>
<sequence length="37" mass="4626">MGVWRLTLRFRPHLLCTTRRRISDEARDPQYWHFCAH</sequence>
<dbReference type="Proteomes" id="UP000748531">
    <property type="component" value="Unassembled WGS sequence"/>
</dbReference>
<reference evidence="1" key="1">
    <citation type="submission" date="2019-05" db="EMBL/GenBank/DDBJ databases">
        <title>Annotation for the trematode Paragonimus heterotremus.</title>
        <authorList>
            <person name="Choi Y.-J."/>
        </authorList>
    </citation>
    <scope>NUCLEOTIDE SEQUENCE</scope>
    <source>
        <strain evidence="1">LC</strain>
    </source>
</reference>
<organism evidence="1 2">
    <name type="scientific">Paragonimus heterotremus</name>
    <dbReference type="NCBI Taxonomy" id="100268"/>
    <lineage>
        <taxon>Eukaryota</taxon>
        <taxon>Metazoa</taxon>
        <taxon>Spiralia</taxon>
        <taxon>Lophotrochozoa</taxon>
        <taxon>Platyhelminthes</taxon>
        <taxon>Trematoda</taxon>
        <taxon>Digenea</taxon>
        <taxon>Plagiorchiida</taxon>
        <taxon>Troglotremata</taxon>
        <taxon>Troglotrematidae</taxon>
        <taxon>Paragonimus</taxon>
    </lineage>
</organism>
<gene>
    <name evidence="1" type="ORF">PHET_12482</name>
</gene>
<protein>
    <submittedName>
        <fullName evidence="1">Uncharacterized protein</fullName>
    </submittedName>
</protein>
<dbReference type="AlphaFoldDB" id="A0A8J4T215"/>
<dbReference type="EMBL" id="LUCH01016871">
    <property type="protein sequence ID" value="KAF5395264.1"/>
    <property type="molecule type" value="Genomic_DNA"/>
</dbReference>
<evidence type="ECO:0000313" key="2">
    <source>
        <dbReference type="Proteomes" id="UP000748531"/>
    </source>
</evidence>
<accession>A0A8J4T215</accession>
<keyword evidence="2" id="KW-1185">Reference proteome</keyword>
<evidence type="ECO:0000313" key="1">
    <source>
        <dbReference type="EMBL" id="KAF5395264.1"/>
    </source>
</evidence>